<dbReference type="OrthoDB" id="3054003at2759"/>
<feature type="non-terminal residue" evidence="1">
    <location>
        <position position="1"/>
    </location>
</feature>
<organism evidence="1 2">
    <name type="scientific">Collybiopsis luxurians FD-317 M1</name>
    <dbReference type="NCBI Taxonomy" id="944289"/>
    <lineage>
        <taxon>Eukaryota</taxon>
        <taxon>Fungi</taxon>
        <taxon>Dikarya</taxon>
        <taxon>Basidiomycota</taxon>
        <taxon>Agaricomycotina</taxon>
        <taxon>Agaricomycetes</taxon>
        <taxon>Agaricomycetidae</taxon>
        <taxon>Agaricales</taxon>
        <taxon>Marasmiineae</taxon>
        <taxon>Omphalotaceae</taxon>
        <taxon>Collybiopsis</taxon>
        <taxon>Collybiopsis luxurians</taxon>
    </lineage>
</organism>
<dbReference type="EMBL" id="KN834832">
    <property type="protein sequence ID" value="KIK53183.1"/>
    <property type="molecule type" value="Genomic_DNA"/>
</dbReference>
<protein>
    <submittedName>
        <fullName evidence="1">Uncharacterized protein</fullName>
    </submittedName>
</protein>
<proteinExistence type="predicted"/>
<evidence type="ECO:0000313" key="1">
    <source>
        <dbReference type="EMBL" id="KIK53183.1"/>
    </source>
</evidence>
<dbReference type="Proteomes" id="UP000053593">
    <property type="component" value="Unassembled WGS sequence"/>
</dbReference>
<sequence length="84" mass="8991">VLLAVQSRGLKGYLEGTIVKLTAMSLISTQTPTNIFSKLPLPEEWVSHDAIVTSIIVTNIVDPVGLGVDEDETSAAIWTALVSR</sequence>
<accession>A0A0D0CDX9</accession>
<feature type="non-terminal residue" evidence="1">
    <location>
        <position position="84"/>
    </location>
</feature>
<evidence type="ECO:0000313" key="2">
    <source>
        <dbReference type="Proteomes" id="UP000053593"/>
    </source>
</evidence>
<reference evidence="1 2" key="1">
    <citation type="submission" date="2014-04" db="EMBL/GenBank/DDBJ databases">
        <title>Evolutionary Origins and Diversification of the Mycorrhizal Mutualists.</title>
        <authorList>
            <consortium name="DOE Joint Genome Institute"/>
            <consortium name="Mycorrhizal Genomics Consortium"/>
            <person name="Kohler A."/>
            <person name="Kuo A."/>
            <person name="Nagy L.G."/>
            <person name="Floudas D."/>
            <person name="Copeland A."/>
            <person name="Barry K.W."/>
            <person name="Cichocki N."/>
            <person name="Veneault-Fourrey C."/>
            <person name="LaButti K."/>
            <person name="Lindquist E.A."/>
            <person name="Lipzen A."/>
            <person name="Lundell T."/>
            <person name="Morin E."/>
            <person name="Murat C."/>
            <person name="Riley R."/>
            <person name="Ohm R."/>
            <person name="Sun H."/>
            <person name="Tunlid A."/>
            <person name="Henrissat B."/>
            <person name="Grigoriev I.V."/>
            <person name="Hibbett D.S."/>
            <person name="Martin F."/>
        </authorList>
    </citation>
    <scope>NUCLEOTIDE SEQUENCE [LARGE SCALE GENOMIC DNA]</scope>
    <source>
        <strain evidence="1 2">FD-317 M1</strain>
    </source>
</reference>
<keyword evidence="2" id="KW-1185">Reference proteome</keyword>
<gene>
    <name evidence="1" type="ORF">GYMLUDRAFT_102561</name>
</gene>
<name>A0A0D0CDX9_9AGAR</name>
<dbReference type="AlphaFoldDB" id="A0A0D0CDX9"/>
<dbReference type="HOGENOM" id="CLU_163073_0_0_1"/>